<dbReference type="AlphaFoldDB" id="A0A5D2JVF8"/>
<keyword evidence="3" id="KW-0539">Nucleus</keyword>
<feature type="compositionally biased region" description="Polar residues" evidence="4">
    <location>
        <begin position="202"/>
        <end position="212"/>
    </location>
</feature>
<dbReference type="InterPro" id="IPR038192">
    <property type="entry name" value="CSTF_C_sf"/>
</dbReference>
<evidence type="ECO:0000256" key="1">
    <source>
        <dbReference type="ARBA" id="ARBA00004123"/>
    </source>
</evidence>
<proteinExistence type="predicted"/>
<dbReference type="PANTHER" id="PTHR47866">
    <property type="entry name" value="HYDROXYPROLINE-RICH GLYCOPROTEIN FAMILY PROTEIN"/>
    <property type="match status" value="1"/>
</dbReference>
<dbReference type="EMBL" id="CM017630">
    <property type="protein sequence ID" value="TYH57873.1"/>
    <property type="molecule type" value="Genomic_DNA"/>
</dbReference>
<organism evidence="7 8">
    <name type="scientific">Gossypium tomentosum</name>
    <name type="common">Hawaiian cotton</name>
    <name type="synonym">Gossypium sandvicense</name>
    <dbReference type="NCBI Taxonomy" id="34277"/>
    <lineage>
        <taxon>Eukaryota</taxon>
        <taxon>Viridiplantae</taxon>
        <taxon>Streptophyta</taxon>
        <taxon>Embryophyta</taxon>
        <taxon>Tracheophyta</taxon>
        <taxon>Spermatophyta</taxon>
        <taxon>Magnoliopsida</taxon>
        <taxon>eudicotyledons</taxon>
        <taxon>Gunneridae</taxon>
        <taxon>Pentapetalae</taxon>
        <taxon>rosids</taxon>
        <taxon>malvids</taxon>
        <taxon>Malvales</taxon>
        <taxon>Malvaceae</taxon>
        <taxon>Malvoideae</taxon>
        <taxon>Gossypium</taxon>
    </lineage>
</organism>
<dbReference type="GO" id="GO:0031124">
    <property type="term" value="P:mRNA 3'-end processing"/>
    <property type="evidence" value="ECO:0007669"/>
    <property type="project" value="InterPro"/>
</dbReference>
<feature type="domain" description="Transcription termination and cleavage factor C-terminal" evidence="5">
    <location>
        <begin position="359"/>
        <end position="393"/>
    </location>
</feature>
<feature type="region of interest" description="Disordered" evidence="4">
    <location>
        <begin position="71"/>
        <end position="353"/>
    </location>
</feature>
<keyword evidence="8" id="KW-1185">Reference proteome</keyword>
<dbReference type="Gene3D" id="1.10.20.70">
    <property type="entry name" value="Transcription termination and cleavage factor, C-terminal domain"/>
    <property type="match status" value="1"/>
</dbReference>
<dbReference type="Gene3D" id="1.25.40.630">
    <property type="match status" value="1"/>
</dbReference>
<feature type="domain" description="Cleavage stimulation factor subunit 2 hinge" evidence="6">
    <location>
        <begin position="14"/>
        <end position="70"/>
    </location>
</feature>
<keyword evidence="2" id="KW-0694">RNA-binding</keyword>
<dbReference type="InterPro" id="IPR025742">
    <property type="entry name" value="CSTF2_hinge"/>
</dbReference>
<evidence type="ECO:0000256" key="3">
    <source>
        <dbReference type="ARBA" id="ARBA00023242"/>
    </source>
</evidence>
<feature type="compositionally biased region" description="Low complexity" evidence="4">
    <location>
        <begin position="71"/>
        <end position="88"/>
    </location>
</feature>
<dbReference type="Pfam" id="PF14304">
    <property type="entry name" value="CSTF_C"/>
    <property type="match status" value="1"/>
</dbReference>
<feature type="compositionally biased region" description="Polar residues" evidence="4">
    <location>
        <begin position="276"/>
        <end position="292"/>
    </location>
</feature>
<evidence type="ECO:0000256" key="4">
    <source>
        <dbReference type="SAM" id="MobiDB-lite"/>
    </source>
</evidence>
<evidence type="ECO:0000259" key="6">
    <source>
        <dbReference type="Pfam" id="PF14327"/>
    </source>
</evidence>
<feature type="compositionally biased region" description="Polar residues" evidence="4">
    <location>
        <begin position="316"/>
        <end position="332"/>
    </location>
</feature>
<reference evidence="7 8" key="1">
    <citation type="submission" date="2019-07" db="EMBL/GenBank/DDBJ databases">
        <title>WGS assembly of Gossypium tomentosum.</title>
        <authorList>
            <person name="Chen Z.J."/>
            <person name="Sreedasyam A."/>
            <person name="Ando A."/>
            <person name="Song Q."/>
            <person name="De L."/>
            <person name="Hulse-Kemp A."/>
            <person name="Ding M."/>
            <person name="Ye W."/>
            <person name="Kirkbride R."/>
            <person name="Jenkins J."/>
            <person name="Plott C."/>
            <person name="Lovell J."/>
            <person name="Lin Y.-M."/>
            <person name="Vaughn R."/>
            <person name="Liu B."/>
            <person name="Li W."/>
            <person name="Simpson S."/>
            <person name="Scheffler B."/>
            <person name="Saski C."/>
            <person name="Grover C."/>
            <person name="Hu G."/>
            <person name="Conover J."/>
            <person name="Carlson J."/>
            <person name="Shu S."/>
            <person name="Boston L."/>
            <person name="Williams M."/>
            <person name="Peterson D."/>
            <person name="Mcgee K."/>
            <person name="Jones D."/>
            <person name="Wendel J."/>
            <person name="Stelly D."/>
            <person name="Grimwood J."/>
            <person name="Schmutz J."/>
        </authorList>
    </citation>
    <scope>NUCLEOTIDE SEQUENCE [LARGE SCALE GENOMIC DNA]</scope>
    <source>
        <strain evidence="7">7179.01</strain>
    </source>
</reference>
<evidence type="ECO:0000256" key="2">
    <source>
        <dbReference type="ARBA" id="ARBA00022884"/>
    </source>
</evidence>
<sequence length="393" mass="42722">MAGKQLGGEGLPANIAGMSKNQLYEIMSQMKTLIEQNQQQAKEILIQNPLLTKALFQAQIMLGMVKPPQVIPTIQPPTSQQSQCQQSAQPPPMPNIQPAKSMPGQPGLQDQMAPSQTQPPLRKQHQNQAGAHISAAAIPPASIQSQPTPSHSLQTPQQMKGHLNPPMSLPQSSQLPNVPPVPLHSSSQPHHHQQTRMPMASGQLQQSLQTTGIPHMPLQPSMPQQARPPTLPTLHHQYTPQMGPNVGFQHPGAPQHLSQPIFHSSNKPPSFPQGQPPHSNQLPPQPMYQNQAGGVHLGSDFSNQVRGSMQADRGSSWMSSQPDNSTLTQLQGPSALVPSQMGSGNQPPRPASLTPEMEKALLQQVMSLTPEQINLLPPEQRNQVLQLQQILRQ</sequence>
<protein>
    <recommendedName>
        <fullName evidence="9">Cleavage stimulation factor subunit 2 hinge domain-containing protein</fullName>
    </recommendedName>
</protein>
<feature type="compositionally biased region" description="Polar residues" evidence="4">
    <location>
        <begin position="148"/>
        <end position="158"/>
    </location>
</feature>
<dbReference type="GO" id="GO:0003723">
    <property type="term" value="F:RNA binding"/>
    <property type="evidence" value="ECO:0007669"/>
    <property type="project" value="UniProtKB-KW"/>
</dbReference>
<feature type="compositionally biased region" description="Low complexity" evidence="4">
    <location>
        <begin position="128"/>
        <end position="147"/>
    </location>
</feature>
<gene>
    <name evidence="7" type="ORF">ES332_D08G117700v1</name>
</gene>
<dbReference type="Pfam" id="PF14327">
    <property type="entry name" value="CSTF2_hinge"/>
    <property type="match status" value="1"/>
</dbReference>
<dbReference type="FunFam" id="1.10.20.70:FF:000001">
    <property type="entry name" value="Cleavage stimulation factor subunit 2"/>
    <property type="match status" value="1"/>
</dbReference>
<name>A0A5D2JVF8_GOSTO</name>
<dbReference type="GO" id="GO:0005634">
    <property type="term" value="C:nucleus"/>
    <property type="evidence" value="ECO:0007669"/>
    <property type="project" value="UniProtKB-SubCell"/>
</dbReference>
<evidence type="ECO:0000313" key="8">
    <source>
        <dbReference type="Proteomes" id="UP000322667"/>
    </source>
</evidence>
<feature type="compositionally biased region" description="Low complexity" evidence="4">
    <location>
        <begin position="163"/>
        <end position="176"/>
    </location>
</feature>
<dbReference type="Proteomes" id="UP000322667">
    <property type="component" value="Chromosome D08"/>
</dbReference>
<dbReference type="PANTHER" id="PTHR47866:SF2">
    <property type="entry name" value="HYDROXYPROLINE-RICH GLYCOPROTEIN FAMILY PROTEIN"/>
    <property type="match status" value="1"/>
</dbReference>
<evidence type="ECO:0000313" key="7">
    <source>
        <dbReference type="EMBL" id="TYH57873.1"/>
    </source>
</evidence>
<comment type="subcellular location">
    <subcellularLocation>
        <location evidence="1">Nucleus</location>
    </subcellularLocation>
</comment>
<evidence type="ECO:0008006" key="9">
    <source>
        <dbReference type="Google" id="ProtNLM"/>
    </source>
</evidence>
<feature type="compositionally biased region" description="Polar residues" evidence="4">
    <location>
        <begin position="256"/>
        <end position="268"/>
    </location>
</feature>
<dbReference type="InterPro" id="IPR026896">
    <property type="entry name" value="CSTF_C"/>
</dbReference>
<accession>A0A5D2JVF8</accession>
<evidence type="ECO:0000259" key="5">
    <source>
        <dbReference type="Pfam" id="PF14304"/>
    </source>
</evidence>